<dbReference type="Proteomes" id="UP001605036">
    <property type="component" value="Unassembled WGS sequence"/>
</dbReference>
<name>A0ABD1Y2H9_9MARC</name>
<protein>
    <submittedName>
        <fullName evidence="1">Uncharacterized protein</fullName>
    </submittedName>
</protein>
<organism evidence="1 2">
    <name type="scientific">Riccia fluitans</name>
    <dbReference type="NCBI Taxonomy" id="41844"/>
    <lineage>
        <taxon>Eukaryota</taxon>
        <taxon>Viridiplantae</taxon>
        <taxon>Streptophyta</taxon>
        <taxon>Embryophyta</taxon>
        <taxon>Marchantiophyta</taxon>
        <taxon>Marchantiopsida</taxon>
        <taxon>Marchantiidae</taxon>
        <taxon>Marchantiales</taxon>
        <taxon>Ricciaceae</taxon>
        <taxon>Riccia</taxon>
    </lineage>
</organism>
<proteinExistence type="predicted"/>
<accession>A0ABD1Y2H9</accession>
<comment type="caution">
    <text evidence="1">The sequence shown here is derived from an EMBL/GenBank/DDBJ whole genome shotgun (WGS) entry which is preliminary data.</text>
</comment>
<sequence length="119" mass="13472">MKLRRVHLFPECRGRGAVRLQGENLREMNAFQIDPSVYCHGGLSCSLDKKLQRYESKDGSHNLDEKLQCYKSKDGMRVNPVGLGQSSNIRQMLCDSGCRIDQVGRYQKLATGLELGYYG</sequence>
<evidence type="ECO:0000313" key="2">
    <source>
        <dbReference type="Proteomes" id="UP001605036"/>
    </source>
</evidence>
<reference evidence="1 2" key="1">
    <citation type="submission" date="2024-09" db="EMBL/GenBank/DDBJ databases">
        <title>Chromosome-scale assembly of Riccia fluitans.</title>
        <authorList>
            <person name="Paukszto L."/>
            <person name="Sawicki J."/>
            <person name="Karawczyk K."/>
            <person name="Piernik-Szablinska J."/>
            <person name="Szczecinska M."/>
            <person name="Mazdziarz M."/>
        </authorList>
    </citation>
    <scope>NUCLEOTIDE SEQUENCE [LARGE SCALE GENOMIC DNA]</scope>
    <source>
        <strain evidence="1">Rf_01</strain>
        <tissue evidence="1">Aerial parts of the thallus</tissue>
    </source>
</reference>
<gene>
    <name evidence="1" type="ORF">R1flu_001173</name>
</gene>
<dbReference type="AlphaFoldDB" id="A0ABD1Y2H9"/>
<evidence type="ECO:0000313" key="1">
    <source>
        <dbReference type="EMBL" id="KAL2620968.1"/>
    </source>
</evidence>
<dbReference type="EMBL" id="JBHFFA010000006">
    <property type="protein sequence ID" value="KAL2620968.1"/>
    <property type="molecule type" value="Genomic_DNA"/>
</dbReference>
<keyword evidence="2" id="KW-1185">Reference proteome</keyword>